<comment type="pathway">
    <text evidence="3">Cofactor biosynthesis; adenosylcobalamin biosynthesis.</text>
</comment>
<proteinExistence type="predicted"/>
<evidence type="ECO:0000256" key="5">
    <source>
        <dbReference type="ARBA" id="ARBA00022573"/>
    </source>
</evidence>
<dbReference type="Gene3D" id="3.90.1150.10">
    <property type="entry name" value="Aspartate Aminotransferase, domain 1"/>
    <property type="match status" value="1"/>
</dbReference>
<comment type="caution">
    <text evidence="11">The sequence shown here is derived from an EMBL/GenBank/DDBJ whole genome shotgun (WGS) entry which is preliminary data.</text>
</comment>
<evidence type="ECO:0000256" key="7">
    <source>
        <dbReference type="ARBA" id="ARBA00023239"/>
    </source>
</evidence>
<dbReference type="InterPro" id="IPR015424">
    <property type="entry name" value="PyrdxlP-dep_Trfase"/>
</dbReference>
<evidence type="ECO:0000256" key="1">
    <source>
        <dbReference type="ARBA" id="ARBA00001933"/>
    </source>
</evidence>
<comment type="cofactor">
    <cofactor evidence="1">
        <name>pyridoxal 5'-phosphate</name>
        <dbReference type="ChEBI" id="CHEBI:597326"/>
    </cofactor>
</comment>
<evidence type="ECO:0000256" key="6">
    <source>
        <dbReference type="ARBA" id="ARBA00022898"/>
    </source>
</evidence>
<keyword evidence="6" id="KW-0663">Pyridoxal phosphate</keyword>
<dbReference type="InterPro" id="IPR015422">
    <property type="entry name" value="PyrdxlP-dep_Trfase_small"/>
</dbReference>
<dbReference type="CDD" id="cd00609">
    <property type="entry name" value="AAT_like"/>
    <property type="match status" value="1"/>
</dbReference>
<keyword evidence="5" id="KW-0169">Cobalamin biosynthesis</keyword>
<evidence type="ECO:0000256" key="2">
    <source>
        <dbReference type="ARBA" id="ARBA00003444"/>
    </source>
</evidence>
<dbReference type="AlphaFoldDB" id="A0A2S6NB67"/>
<keyword evidence="12" id="KW-1185">Reference proteome</keyword>
<reference evidence="11 12" key="1">
    <citation type="journal article" date="2018" name="Arch. Microbiol.">
        <title>New insights into the metabolic potential of the phototrophic purple bacterium Rhodopila globiformis DSM 161(T) from its draft genome sequence and evidence for a vanadium-dependent nitrogenase.</title>
        <authorList>
            <person name="Imhoff J.F."/>
            <person name="Rahn T."/>
            <person name="Kunzel S."/>
            <person name="Neulinger S.C."/>
        </authorList>
    </citation>
    <scope>NUCLEOTIDE SEQUENCE [LARGE SCALE GENOMIC DNA]</scope>
    <source>
        <strain evidence="11 12">DSM 16996</strain>
    </source>
</reference>
<evidence type="ECO:0000256" key="9">
    <source>
        <dbReference type="ARBA" id="ARBA00048531"/>
    </source>
</evidence>
<dbReference type="InterPro" id="IPR004839">
    <property type="entry name" value="Aminotransferase_I/II_large"/>
</dbReference>
<dbReference type="GO" id="GO:0009236">
    <property type="term" value="P:cobalamin biosynthetic process"/>
    <property type="evidence" value="ECO:0007669"/>
    <property type="project" value="UniProtKB-UniPathway"/>
</dbReference>
<gene>
    <name evidence="11" type="ORF">CCR94_07820</name>
</gene>
<evidence type="ECO:0000256" key="8">
    <source>
        <dbReference type="ARBA" id="ARBA00029996"/>
    </source>
</evidence>
<dbReference type="EMBL" id="NHSJ01000049">
    <property type="protein sequence ID" value="PPQ31872.1"/>
    <property type="molecule type" value="Genomic_DNA"/>
</dbReference>
<dbReference type="NCBIfam" id="TIGR01140">
    <property type="entry name" value="L_thr_O3P_dcar"/>
    <property type="match status" value="1"/>
</dbReference>
<comment type="function">
    <text evidence="2">Decarboxylates L-threonine-O-3-phosphate to yield (R)-1-amino-2-propanol O-2-phosphate, the precursor for the linkage between the nucleotide loop and the corrin ring in cobalamin.</text>
</comment>
<dbReference type="EC" id="4.1.1.81" evidence="4"/>
<dbReference type="Proteomes" id="UP000239089">
    <property type="component" value="Unassembled WGS sequence"/>
</dbReference>
<feature type="domain" description="Aminotransferase class I/classII large" evidence="10">
    <location>
        <begin position="49"/>
        <end position="328"/>
    </location>
</feature>
<dbReference type="InterPro" id="IPR004838">
    <property type="entry name" value="NHTrfase_class1_PyrdxlP-BS"/>
</dbReference>
<dbReference type="UniPathway" id="UPA00148"/>
<organism evidence="11 12">
    <name type="scientific">Rhodoblastus sphagnicola</name>
    <dbReference type="NCBI Taxonomy" id="333368"/>
    <lineage>
        <taxon>Bacteria</taxon>
        <taxon>Pseudomonadati</taxon>
        <taxon>Pseudomonadota</taxon>
        <taxon>Alphaproteobacteria</taxon>
        <taxon>Hyphomicrobiales</taxon>
        <taxon>Rhodoblastaceae</taxon>
        <taxon>Rhodoblastus</taxon>
    </lineage>
</organism>
<dbReference type="GO" id="GO:0048472">
    <property type="term" value="F:threonine-phosphate decarboxylase activity"/>
    <property type="evidence" value="ECO:0007669"/>
    <property type="project" value="UniProtKB-EC"/>
</dbReference>
<dbReference type="RefSeq" id="WP_104507311.1">
    <property type="nucleotide sequence ID" value="NZ_JACIGC010000004.1"/>
</dbReference>
<dbReference type="PANTHER" id="PTHR42885:SF1">
    <property type="entry name" value="THREONINE-PHOSPHATE DECARBOXYLASE"/>
    <property type="match status" value="1"/>
</dbReference>
<dbReference type="PROSITE" id="PS00105">
    <property type="entry name" value="AA_TRANSFER_CLASS_1"/>
    <property type="match status" value="1"/>
</dbReference>
<dbReference type="Gene3D" id="3.40.640.10">
    <property type="entry name" value="Type I PLP-dependent aspartate aminotransferase-like (Major domain)"/>
    <property type="match status" value="1"/>
</dbReference>
<dbReference type="InterPro" id="IPR005860">
    <property type="entry name" value="CobD"/>
</dbReference>
<dbReference type="SUPFAM" id="SSF53383">
    <property type="entry name" value="PLP-dependent transferases"/>
    <property type="match status" value="1"/>
</dbReference>
<keyword evidence="7" id="KW-0456">Lyase</keyword>
<dbReference type="Pfam" id="PF00155">
    <property type="entry name" value="Aminotran_1_2"/>
    <property type="match status" value="1"/>
</dbReference>
<evidence type="ECO:0000313" key="11">
    <source>
        <dbReference type="EMBL" id="PPQ31872.1"/>
    </source>
</evidence>
<protein>
    <recommendedName>
        <fullName evidence="4">threonine-phosphate decarboxylase</fullName>
        <ecNumber evidence="4">4.1.1.81</ecNumber>
    </recommendedName>
    <alternativeName>
        <fullName evidence="8">L-threonine-O-3-phosphate decarboxylase</fullName>
    </alternativeName>
</protein>
<dbReference type="PANTHER" id="PTHR42885">
    <property type="entry name" value="HISTIDINOL-PHOSPHATE AMINOTRANSFERASE-RELATED"/>
    <property type="match status" value="1"/>
</dbReference>
<dbReference type="OrthoDB" id="9799304at2"/>
<evidence type="ECO:0000313" key="12">
    <source>
        <dbReference type="Proteomes" id="UP000239089"/>
    </source>
</evidence>
<comment type="catalytic activity">
    <reaction evidence="9">
        <text>O-phospho-L-threonine + H(+) = (R)-1-aminopropan-2-yl phosphate + CO2</text>
        <dbReference type="Rhea" id="RHEA:11492"/>
        <dbReference type="ChEBI" id="CHEBI:15378"/>
        <dbReference type="ChEBI" id="CHEBI:16526"/>
        <dbReference type="ChEBI" id="CHEBI:58563"/>
        <dbReference type="ChEBI" id="CHEBI:58675"/>
        <dbReference type="EC" id="4.1.1.81"/>
    </reaction>
</comment>
<dbReference type="InterPro" id="IPR015421">
    <property type="entry name" value="PyrdxlP-dep_Trfase_major"/>
</dbReference>
<evidence type="ECO:0000256" key="4">
    <source>
        <dbReference type="ARBA" id="ARBA00012285"/>
    </source>
</evidence>
<dbReference type="GO" id="GO:0030170">
    <property type="term" value="F:pyridoxal phosphate binding"/>
    <property type="evidence" value="ECO:0007669"/>
    <property type="project" value="InterPro"/>
</dbReference>
<name>A0A2S6NB67_9HYPH</name>
<evidence type="ECO:0000256" key="3">
    <source>
        <dbReference type="ARBA" id="ARBA00004953"/>
    </source>
</evidence>
<sequence length="334" mass="35704">MANPCDAPHYHGGSLSAATKKYPDAPKPWLDLSTGINCVAYPFAAPSRDAYARLPEREGIAALEAAAARCFGLGERAACVAAPGTQALLQTLPRLIPAQKVGVFGFAYAEHARCWALNGAEVFIADTLDDLLAAEVAVIVNPNNPDGRLLGGDALRDLAQRLSTQGKWLIVDEAFVDFLPGASLASMLPLPGVIVLRSFGKVFGLAGLRLGFTLAPEPFARRLRQTLGPWAVSGAAVEIGLQAYGDVDWVRQSAARLAREGETLDAVLREAGCAPVGGTPLFRLVRHDKAPDIFESLCRAGVLVRPFAEKPDWLRFGIPHGDEQFDRLRGALAF</sequence>
<accession>A0A2S6NB67</accession>
<evidence type="ECO:0000259" key="10">
    <source>
        <dbReference type="Pfam" id="PF00155"/>
    </source>
</evidence>